<protein>
    <submittedName>
        <fullName evidence="1">Uncharacterized protein</fullName>
    </submittedName>
</protein>
<proteinExistence type="predicted"/>
<evidence type="ECO:0000313" key="1">
    <source>
        <dbReference type="EMBL" id="AKV70366.1"/>
    </source>
</evidence>
<gene>
    <name evidence="1" type="ORF">VL20_5542</name>
</gene>
<organism evidence="1 2">
    <name type="scientific">Microcystis panniformis FACHB-1757</name>
    <dbReference type="NCBI Taxonomy" id="1638788"/>
    <lineage>
        <taxon>Bacteria</taxon>
        <taxon>Bacillati</taxon>
        <taxon>Cyanobacteriota</taxon>
        <taxon>Cyanophyceae</taxon>
        <taxon>Oscillatoriophycideae</taxon>
        <taxon>Chroococcales</taxon>
        <taxon>Microcystaceae</taxon>
        <taxon>Microcystis</taxon>
    </lineage>
</organism>
<dbReference type="Proteomes" id="UP000068167">
    <property type="component" value="Chromosome"/>
</dbReference>
<dbReference type="EMBL" id="CP011339">
    <property type="protein sequence ID" value="AKV70366.1"/>
    <property type="molecule type" value="Genomic_DNA"/>
</dbReference>
<accession>A0A0K1S8P9</accession>
<reference evidence="1 2" key="1">
    <citation type="journal article" date="2016" name="Stand. Genomic Sci.">
        <title>Complete genome sequence and genomic characterization of Microcystis panniformis FACHB 1757 by third-generation sequencing.</title>
        <authorList>
            <person name="Zhang J.Y."/>
            <person name="Guan R."/>
            <person name="Zhang H.J."/>
            <person name="Li H."/>
            <person name="Xiao P."/>
            <person name="Yu G.L."/>
            <person name="Du L."/>
            <person name="Cao D.M."/>
            <person name="Zhu B.C."/>
            <person name="Li R.H."/>
            <person name="Lu Z.H."/>
        </authorList>
    </citation>
    <scope>NUCLEOTIDE SEQUENCE [LARGE SCALE GENOMIC DNA]</scope>
    <source>
        <strain evidence="1 2">FACHB-1757</strain>
    </source>
</reference>
<sequence>MAKCSVFDGKDWIKVRSSSCRGDIYKYNLRRNSQHQNYLKLTVPLIPWLKADPAFRGS</sequence>
<dbReference type="KEGG" id="mpk:VL20_5542"/>
<dbReference type="AlphaFoldDB" id="A0A0K1S8P9"/>
<keyword evidence="2" id="KW-1185">Reference proteome</keyword>
<evidence type="ECO:0000313" key="2">
    <source>
        <dbReference type="Proteomes" id="UP000068167"/>
    </source>
</evidence>
<name>A0A0K1S8P9_9CHRO</name>
<dbReference type="PATRIC" id="fig|1638788.3.peg.5588"/>